<dbReference type="Proteomes" id="UP000821865">
    <property type="component" value="Chromosome 1"/>
</dbReference>
<dbReference type="EMBL" id="CM023470">
    <property type="protein sequence ID" value="KAH7980618.1"/>
    <property type="molecule type" value="Genomic_DNA"/>
</dbReference>
<accession>A0ACB8E1W1</accession>
<keyword evidence="2" id="KW-1185">Reference proteome</keyword>
<organism evidence="1 2">
    <name type="scientific">Dermacentor silvarum</name>
    <name type="common">Tick</name>
    <dbReference type="NCBI Taxonomy" id="543639"/>
    <lineage>
        <taxon>Eukaryota</taxon>
        <taxon>Metazoa</taxon>
        <taxon>Ecdysozoa</taxon>
        <taxon>Arthropoda</taxon>
        <taxon>Chelicerata</taxon>
        <taxon>Arachnida</taxon>
        <taxon>Acari</taxon>
        <taxon>Parasitiformes</taxon>
        <taxon>Ixodida</taxon>
        <taxon>Ixodoidea</taxon>
        <taxon>Ixodidae</taxon>
        <taxon>Rhipicephalinae</taxon>
        <taxon>Dermacentor</taxon>
    </lineage>
</organism>
<protein>
    <submittedName>
        <fullName evidence="1">Uncharacterized protein</fullName>
    </submittedName>
</protein>
<evidence type="ECO:0000313" key="1">
    <source>
        <dbReference type="EMBL" id="KAH7980618.1"/>
    </source>
</evidence>
<name>A0ACB8E1W1_DERSI</name>
<reference evidence="1" key="1">
    <citation type="submission" date="2020-05" db="EMBL/GenBank/DDBJ databases">
        <title>Large-scale comparative analyses of tick genomes elucidate their genetic diversity and vector capacities.</title>
        <authorList>
            <person name="Jia N."/>
            <person name="Wang J."/>
            <person name="Shi W."/>
            <person name="Du L."/>
            <person name="Sun Y."/>
            <person name="Zhan W."/>
            <person name="Jiang J."/>
            <person name="Wang Q."/>
            <person name="Zhang B."/>
            <person name="Ji P."/>
            <person name="Sakyi L.B."/>
            <person name="Cui X."/>
            <person name="Yuan T."/>
            <person name="Jiang B."/>
            <person name="Yang W."/>
            <person name="Lam T.T.-Y."/>
            <person name="Chang Q."/>
            <person name="Ding S."/>
            <person name="Wang X."/>
            <person name="Zhu J."/>
            <person name="Ruan X."/>
            <person name="Zhao L."/>
            <person name="Wei J."/>
            <person name="Que T."/>
            <person name="Du C."/>
            <person name="Cheng J."/>
            <person name="Dai P."/>
            <person name="Han X."/>
            <person name="Huang E."/>
            <person name="Gao Y."/>
            <person name="Liu J."/>
            <person name="Shao H."/>
            <person name="Ye R."/>
            <person name="Li L."/>
            <person name="Wei W."/>
            <person name="Wang X."/>
            <person name="Wang C."/>
            <person name="Yang T."/>
            <person name="Huo Q."/>
            <person name="Li W."/>
            <person name="Guo W."/>
            <person name="Chen H."/>
            <person name="Zhou L."/>
            <person name="Ni X."/>
            <person name="Tian J."/>
            <person name="Zhou Y."/>
            <person name="Sheng Y."/>
            <person name="Liu T."/>
            <person name="Pan Y."/>
            <person name="Xia L."/>
            <person name="Li J."/>
            <person name="Zhao F."/>
            <person name="Cao W."/>
        </authorList>
    </citation>
    <scope>NUCLEOTIDE SEQUENCE</scope>
    <source>
        <strain evidence="1">Dsil-2018</strain>
    </source>
</reference>
<comment type="caution">
    <text evidence="1">The sequence shown here is derived from an EMBL/GenBank/DDBJ whole genome shotgun (WGS) entry which is preliminary data.</text>
</comment>
<evidence type="ECO:0000313" key="2">
    <source>
        <dbReference type="Proteomes" id="UP000821865"/>
    </source>
</evidence>
<gene>
    <name evidence="1" type="ORF">HPB49_017652</name>
</gene>
<proteinExistence type="predicted"/>
<sequence length="1349" mass="153363">MRSSSWCLWILVAFLSAPSPPGECRYVSITDPSQQENCYKKGVEQPEPAPRIMYVNGRAHNIVVETSQRPTHRLVTHMFHILVTELLGYRDVVIRPTSSIDPESSLQRLTGCVDLNDCNVPSDHVPETMINLELWMGPSFDIKPWLRTDRITDIGPLGPLGRYGWYVSKQTAQEFWSKYNMVLDHWRSYRSANMTSQLDLLHDDKLQDHLSRGGYLCNFTGCRNGVYRSPLCDPLRDGRGVPCATLIADFPESTYALLKHQIETLKLRVNVVWIGKHLDTYVNKLLERKQPVIFFNWRPSSLTFSNHDLARIAFPHCEDRALQGNLDTSNCLFEVNNMERATWSKLKDTAPDVYQLVEKMTFTQQEYEKLLNFYQSKRPQQKSFHQIACHFLLDNEVLLHQFSVRVADKPMLHIGGIFPMSGIYNRVGGVLTAARMAMDSINRNENILKDFKLVILEEDGQCAQDVVMKRYINYVTNSTYKTLIGILGPACTETLEPIVGVAQHYNTPIISYSAEGALFSKREKYPYFFRTIPENHIYRFVYLKLLQALQWRRLAALTEDGHKYSEYLNLLHDDMQKLGLNFVTNRKFPHDHGTHNGTHRSQDMSQYLADLKTRNARIIIGGFDEDAARAIMCEAYRQGMTGRDGYQWFLPTWLSQQEQRHREWYNTEYYNQHFNESVNCTVGEMKVAIDGYMSLHPKAYADDNATMQDNKTVAFWKATYKQIATGQGREDSDYGGYAYDAVWVFALAVDALFKKNHSYTSSIHEDSTFKELIRLINATDFHGVTGHVRFYRSSRLTDVIIRQWVNGSQHHVGTYSPGVGDEGDRLALGPTESLSAIHWPAGRNQGDGGEDPVLCPLEGLRRLLNTSCDLAIVVANVIGLSLFALLMIGGCVVFKRRYEEKVKQTEARMRELGLLTSNHLPSLDGWEMPRDHIVINRKLGEGAFGTVYGGEALVTDQCWQAVAVKTLKVGAIIEEKLDFLSEAEMMKRFDHKNIVRLLGVCTTGEPVYTVMEFMLYGDLKTYLLARRHLVKENERHKSEEVSDRCLTAMALDVARGLSYLADLKYVHRDLACRNCLVNAGRTVKIGDFGMCRPMYDSDYYRFNKRGMLPVRWMAPESLNDGIFTTMSDVWSYGVLLYEIITFASFPYQGLSNNQVLEYVKGYNTLPVPNGCKPELEALLLRCWARSPSQRPTACEIVEILANDSKLISPCLDLPPASVQVEGTDSLELTAIGDRGRLHSISSLARRVESVERSAAVVVGQQPQQPGSPVPPPRNQYVTLRQLSRTSRLEAVGCNMTPLPAYLIHPELRPSVANHQQTHEPPKTISPLLGSLRKTPRFLYSSRLATTTLT</sequence>